<dbReference type="Pfam" id="PF08450">
    <property type="entry name" value="SGL"/>
    <property type="match status" value="1"/>
</dbReference>
<dbReference type="EMBL" id="JBHUPA010000001">
    <property type="protein sequence ID" value="MFD2960305.1"/>
    <property type="molecule type" value="Genomic_DNA"/>
</dbReference>
<dbReference type="RefSeq" id="WP_377608686.1">
    <property type="nucleotide sequence ID" value="NZ_JBHUPA010000001.1"/>
</dbReference>
<reference evidence="4" key="1">
    <citation type="journal article" date="2019" name="Int. J. Syst. Evol. Microbiol.">
        <title>The Global Catalogue of Microorganisms (GCM) 10K type strain sequencing project: providing services to taxonomists for standard genome sequencing and annotation.</title>
        <authorList>
            <consortium name="The Broad Institute Genomics Platform"/>
            <consortium name="The Broad Institute Genome Sequencing Center for Infectious Disease"/>
            <person name="Wu L."/>
            <person name="Ma J."/>
        </authorList>
    </citation>
    <scope>NUCLEOTIDE SEQUENCE [LARGE SCALE GENOMIC DNA]</scope>
    <source>
        <strain evidence="4">KCTC 23098</strain>
    </source>
</reference>
<name>A0ABW6AVC8_9SPHI</name>
<dbReference type="PANTHER" id="PTHR47572">
    <property type="entry name" value="LIPOPROTEIN-RELATED"/>
    <property type="match status" value="1"/>
</dbReference>
<evidence type="ECO:0000259" key="2">
    <source>
        <dbReference type="Pfam" id="PF08450"/>
    </source>
</evidence>
<dbReference type="SUPFAM" id="SSF63829">
    <property type="entry name" value="Calcium-dependent phosphotriesterase"/>
    <property type="match status" value="1"/>
</dbReference>
<feature type="domain" description="SMP-30/Gluconolactonase/LRE-like region" evidence="2">
    <location>
        <begin position="53"/>
        <end position="292"/>
    </location>
</feature>
<evidence type="ECO:0000313" key="3">
    <source>
        <dbReference type="EMBL" id="MFD2960305.1"/>
    </source>
</evidence>
<evidence type="ECO:0000313" key="4">
    <source>
        <dbReference type="Proteomes" id="UP001597560"/>
    </source>
</evidence>
<proteinExistence type="predicted"/>
<dbReference type="Gene3D" id="2.120.10.30">
    <property type="entry name" value="TolB, C-terminal domain"/>
    <property type="match status" value="1"/>
</dbReference>
<accession>A0ABW6AVC8</accession>
<keyword evidence="4" id="KW-1185">Reference proteome</keyword>
<dbReference type="Proteomes" id="UP001597560">
    <property type="component" value="Unassembled WGS sequence"/>
</dbReference>
<evidence type="ECO:0000256" key="1">
    <source>
        <dbReference type="ARBA" id="ARBA00022801"/>
    </source>
</evidence>
<gene>
    <name evidence="3" type="ORF">ACFS6J_00815</name>
</gene>
<organism evidence="3 4">
    <name type="scientific">Olivibacter jilunii</name>
    <dbReference type="NCBI Taxonomy" id="985016"/>
    <lineage>
        <taxon>Bacteria</taxon>
        <taxon>Pseudomonadati</taxon>
        <taxon>Bacteroidota</taxon>
        <taxon>Sphingobacteriia</taxon>
        <taxon>Sphingobacteriales</taxon>
        <taxon>Sphingobacteriaceae</taxon>
        <taxon>Olivibacter</taxon>
    </lineage>
</organism>
<keyword evidence="1" id="KW-0378">Hydrolase</keyword>
<dbReference type="InterPro" id="IPR051262">
    <property type="entry name" value="SMP-30/CGR1_Lactonase"/>
</dbReference>
<sequence>MKPINNCTRFVLIVCCLFLYNQEVNGSATPVADSSEIVLAGEQLQLVGDGFAFTEGPAADRDGNVYFTDQPNNRIWKYDLQGKLSIFMENAGRANGLYFDKEGALIACADEQNQLWRIENGVVEKLVRHYQDTLLNGPNDVWVAPNGFIYFTDPYYQRDYWKRKAPDLKVQALYLYKKDGHLVRLDDRFKRPNGIVGTPDGHYLYVADIGDDKTYRYTLKKNGKLAKKRLFIHKGSDGMTIDTQGNLYLTGKGVTVYDKQGKEIAHISVPTKWTANVCFGGRDGNILFITASDKVFTLKMRTKGYSKKR</sequence>
<protein>
    <submittedName>
        <fullName evidence="3">SMP-30/gluconolactonase/LRE family protein</fullName>
    </submittedName>
</protein>
<comment type="caution">
    <text evidence="3">The sequence shown here is derived from an EMBL/GenBank/DDBJ whole genome shotgun (WGS) entry which is preliminary data.</text>
</comment>
<dbReference type="PANTHER" id="PTHR47572:SF4">
    <property type="entry name" value="LACTONASE DRP35"/>
    <property type="match status" value="1"/>
</dbReference>
<dbReference type="InterPro" id="IPR013658">
    <property type="entry name" value="SGL"/>
</dbReference>
<dbReference type="InterPro" id="IPR011042">
    <property type="entry name" value="6-blade_b-propeller_TolB-like"/>
</dbReference>